<sequence length="601" mass="68458">MADRDASQSSQMDYEALSRTLAEIAEKSQQLVTDFLQQEQSEHHLPFEDAAQMGQLFQELSTRLLADPGRLMQAQMAFWQDYMSLMQNTALRFWGIEPEPVRRPEGGDWRFKHDHWEQHPVFDFVKQSYLLTSDYIHSVVSDVEGLDDQTKKKVDFYTRAFLDALAPSNFAATNPEVLERTVESGGQNLLQGLSNLLEDLRRGRGRLDIKMTDYDAFEVGKNLATTPGQVVYQNELMQLIQYEPSTEQVHARPLLLVPAWINKYYIMDLNEEKSMVRWLVAQGHTVFIISWKNPGEALVDRGFEDYMLEGPVAAMDVVNEITGTEELNLVGYCLGGTLSACTLAYLAARGDQRVRAASFLTCMLDFEFPGELEVFIDDDQIRSLERRMGQRGYLDGRQMSTTFNMLRANDLVWSFFVNNYLKGNEPFPFDLLYWNSDSTNMPAKMHSFYLRRMYQENRLKEPGGITLAGEPIDLGRIDIPAYFMSAKEDHIAPWKSTLRGPRLLSGPTRYVLGGSGHIAGVINPPHKNKYGYWTNTAKTVDQDEWLAGADAHEGSWWNDWGQWLAEHGGERVPARAVGSGKHRPIEAAPGSYVREGVLYER</sequence>
<dbReference type="InterPro" id="IPR051321">
    <property type="entry name" value="PHA/PHB_synthase"/>
</dbReference>
<keyword evidence="7" id="KW-1185">Reference proteome</keyword>
<feature type="domain" description="Poly-beta-hydroxybutyrate polymerase N-terminal" evidence="5">
    <location>
        <begin position="108"/>
        <end position="279"/>
    </location>
</feature>
<protein>
    <submittedName>
        <fullName evidence="6">Class I poly(R)-hydroxyalkanoic acid synthase</fullName>
    </submittedName>
</protein>
<keyword evidence="3" id="KW-0808">Transferase</keyword>
<accession>A0ABS1E605</accession>
<dbReference type="PANTHER" id="PTHR36837:SF5">
    <property type="entry name" value="POLY-3-HYDROXYBUTYRATE SYNTHASE"/>
    <property type="match status" value="1"/>
</dbReference>
<dbReference type="InterPro" id="IPR010963">
    <property type="entry name" value="PHA_synth_I"/>
</dbReference>
<dbReference type="EMBL" id="NRSH01000107">
    <property type="protein sequence ID" value="MBK1727171.1"/>
    <property type="molecule type" value="Genomic_DNA"/>
</dbReference>
<evidence type="ECO:0000313" key="6">
    <source>
        <dbReference type="EMBL" id="MBK1727171.1"/>
    </source>
</evidence>
<reference evidence="6 7" key="1">
    <citation type="journal article" date="2020" name="Microorganisms">
        <title>Osmotic Adaptation and Compatible Solute Biosynthesis of Phototrophic Bacteria as Revealed from Genome Analyses.</title>
        <authorList>
            <person name="Imhoff J.F."/>
            <person name="Rahn T."/>
            <person name="Kunzel S."/>
            <person name="Keller A."/>
            <person name="Neulinger S.C."/>
        </authorList>
    </citation>
    <scope>NUCLEOTIDE SEQUENCE [LARGE SCALE GENOMIC DNA]</scope>
    <source>
        <strain evidence="6 7">DSM 15116</strain>
    </source>
</reference>
<evidence type="ECO:0000256" key="3">
    <source>
        <dbReference type="ARBA" id="ARBA00022679"/>
    </source>
</evidence>
<comment type="subcellular location">
    <subcellularLocation>
        <location evidence="1">Cytoplasm</location>
    </subcellularLocation>
</comment>
<dbReference type="Pfam" id="PF07167">
    <property type="entry name" value="PhaC_N"/>
    <property type="match status" value="1"/>
</dbReference>
<dbReference type="InterPro" id="IPR029058">
    <property type="entry name" value="AB_hydrolase_fold"/>
</dbReference>
<dbReference type="Proteomes" id="UP000738126">
    <property type="component" value="Unassembled WGS sequence"/>
</dbReference>
<keyword evidence="2" id="KW-0963">Cytoplasm</keyword>
<proteinExistence type="predicted"/>
<evidence type="ECO:0000259" key="5">
    <source>
        <dbReference type="Pfam" id="PF07167"/>
    </source>
</evidence>
<name>A0ABS1E605_9GAMM</name>
<evidence type="ECO:0000256" key="4">
    <source>
        <dbReference type="ARBA" id="ARBA00023315"/>
    </source>
</evidence>
<dbReference type="PANTHER" id="PTHR36837">
    <property type="entry name" value="POLY(3-HYDROXYALKANOATE) POLYMERASE SUBUNIT PHAC"/>
    <property type="match status" value="1"/>
</dbReference>
<dbReference type="NCBIfam" id="TIGR01838">
    <property type="entry name" value="PHA_synth_I"/>
    <property type="match status" value="1"/>
</dbReference>
<comment type="caution">
    <text evidence="6">The sequence shown here is derived from an EMBL/GenBank/DDBJ whole genome shotgun (WGS) entry which is preliminary data.</text>
</comment>
<evidence type="ECO:0000256" key="1">
    <source>
        <dbReference type="ARBA" id="ARBA00004496"/>
    </source>
</evidence>
<organism evidence="6 7">
    <name type="scientific">Halorhodospira neutriphila</name>
    <dbReference type="NCBI Taxonomy" id="168379"/>
    <lineage>
        <taxon>Bacteria</taxon>
        <taxon>Pseudomonadati</taxon>
        <taxon>Pseudomonadota</taxon>
        <taxon>Gammaproteobacteria</taxon>
        <taxon>Chromatiales</taxon>
        <taxon>Ectothiorhodospiraceae</taxon>
        <taxon>Halorhodospira</taxon>
    </lineage>
</organism>
<evidence type="ECO:0000256" key="2">
    <source>
        <dbReference type="ARBA" id="ARBA00022490"/>
    </source>
</evidence>
<dbReference type="InterPro" id="IPR010941">
    <property type="entry name" value="PhaC_N"/>
</dbReference>
<gene>
    <name evidence="6" type="ORF">CKO13_09095</name>
</gene>
<keyword evidence="4" id="KW-0012">Acyltransferase</keyword>
<dbReference type="Gene3D" id="3.40.50.1820">
    <property type="entry name" value="alpha/beta hydrolase"/>
    <property type="match status" value="1"/>
</dbReference>
<dbReference type="RefSeq" id="WP_200259907.1">
    <property type="nucleotide sequence ID" value="NZ_NRSH01000107.1"/>
</dbReference>
<dbReference type="SUPFAM" id="SSF53474">
    <property type="entry name" value="alpha/beta-Hydrolases"/>
    <property type="match status" value="1"/>
</dbReference>
<evidence type="ECO:0000313" key="7">
    <source>
        <dbReference type="Proteomes" id="UP000738126"/>
    </source>
</evidence>